<evidence type="ECO:0000313" key="1">
    <source>
        <dbReference type="EMBL" id="CAG1987819.1"/>
    </source>
</evidence>
<dbReference type="EMBL" id="CAJPIJ010000143">
    <property type="protein sequence ID" value="CAG1987819.1"/>
    <property type="molecule type" value="Genomic_DNA"/>
</dbReference>
<organism evidence="2">
    <name type="scientific">Gibberella zeae</name>
    <name type="common">Wheat head blight fungus</name>
    <name type="synonym">Fusarium graminearum</name>
    <dbReference type="NCBI Taxonomy" id="5518"/>
    <lineage>
        <taxon>Eukaryota</taxon>
        <taxon>Fungi</taxon>
        <taxon>Dikarya</taxon>
        <taxon>Ascomycota</taxon>
        <taxon>Pezizomycotina</taxon>
        <taxon>Sordariomycetes</taxon>
        <taxon>Hypocreomycetidae</taxon>
        <taxon>Hypocreales</taxon>
        <taxon>Nectriaceae</taxon>
        <taxon>Fusarium</taxon>
    </lineage>
</organism>
<gene>
    <name evidence="2" type="ORF">FUG_LOCUS431422</name>
    <name evidence="1" type="ORF">MDCFG202_LOCUS300896</name>
</gene>
<reference evidence="1" key="2">
    <citation type="submission" date="2021-03" db="EMBL/GenBank/DDBJ databases">
        <authorList>
            <person name="Alouane T."/>
            <person name="Langin T."/>
            <person name="Bonhomme L."/>
        </authorList>
    </citation>
    <scope>NUCLEOTIDE SEQUENCE</scope>
    <source>
        <strain evidence="1">MDC_Fg202</strain>
    </source>
</reference>
<dbReference type="AlphaFoldDB" id="A0A4E9EEN7"/>
<evidence type="ECO:0000313" key="2">
    <source>
        <dbReference type="EMBL" id="VIO61290.1"/>
    </source>
</evidence>
<dbReference type="Proteomes" id="UP000746612">
    <property type="component" value="Unassembled WGS sequence"/>
</dbReference>
<proteinExistence type="predicted"/>
<evidence type="ECO:0008006" key="3">
    <source>
        <dbReference type="Google" id="ProtNLM"/>
    </source>
</evidence>
<protein>
    <recommendedName>
        <fullName evidence="3">Transcription factor domain-containing protein</fullName>
    </recommendedName>
</protein>
<dbReference type="EMBL" id="CAAKMV010000152">
    <property type="protein sequence ID" value="VIO61290.1"/>
    <property type="molecule type" value="Genomic_DNA"/>
</dbReference>
<sequence>MLEVESMQLLRLLEVQKVSSYAGLDDIEVQLRKKAFWLMFHGYVHQMHNLRNERLTFLDPILSCEINFEDLMPARLDDEYISTSGILACPESDIAQSLTSGFNVHSRIFLAALKSAGSDAQRHCICSHVKDPALRLTSLRERLYHLKYIFNSILPAYRPWNKSVTPIITFDAVDLANFQRDVIRANIHVTHLWLQVMLLDQIDALGSQSDDSTRPQDLVLCDEREDISRQFLDLLNSLGQPSLEPNGLSLAFIGA</sequence>
<reference evidence="2" key="1">
    <citation type="submission" date="2019-04" db="EMBL/GenBank/DDBJ databases">
        <authorList>
            <person name="Melise S."/>
            <person name="Noan J."/>
            <person name="Okalmin O."/>
        </authorList>
    </citation>
    <scope>NUCLEOTIDE SEQUENCE</scope>
    <source>
        <strain evidence="2">FN9</strain>
    </source>
</reference>
<accession>A0A4E9EEN7</accession>
<name>A0A4E9EEN7_GIBZA</name>